<dbReference type="EMBL" id="WLYK01000003">
    <property type="protein sequence ID" value="MTD14601.1"/>
    <property type="molecule type" value="Genomic_DNA"/>
</dbReference>
<evidence type="ECO:0000259" key="2">
    <source>
        <dbReference type="Pfam" id="PF01872"/>
    </source>
</evidence>
<dbReference type="Pfam" id="PF01872">
    <property type="entry name" value="RibD_C"/>
    <property type="match status" value="1"/>
</dbReference>
<feature type="region of interest" description="Disordered" evidence="1">
    <location>
        <begin position="1"/>
        <end position="33"/>
    </location>
</feature>
<sequence length="241" mass="26757">MSRQAVTDPRSRGRKSHSTDESSVLCGSTFGHRHHRPGKDHIVRRLVTNTFITLDGVLQSPGGPEEDPEHFTAGGWSVPHWDEAMGEVMAGYMESFALVLGRRTYDLMAAYWPTAPDHEQPDTMNNARKYVVSRGRPTLTWQHAELLDGDPVNSLTALKQTDGPELQVHGSGDLLQTLLQHPGLVDELRIWTFPVLVGSGKRMFADRETPTDLRLVRSRTFDTGVVHSVYRPTGAFSAGAF</sequence>
<organism evidence="3 4">
    <name type="scientific">Nakamurella alba</name>
    <dbReference type="NCBI Taxonomy" id="2665158"/>
    <lineage>
        <taxon>Bacteria</taxon>
        <taxon>Bacillati</taxon>
        <taxon>Actinomycetota</taxon>
        <taxon>Actinomycetes</taxon>
        <taxon>Nakamurellales</taxon>
        <taxon>Nakamurellaceae</taxon>
        <taxon>Nakamurella</taxon>
    </lineage>
</organism>
<dbReference type="GO" id="GO:0009231">
    <property type="term" value="P:riboflavin biosynthetic process"/>
    <property type="evidence" value="ECO:0007669"/>
    <property type="project" value="InterPro"/>
</dbReference>
<keyword evidence="4" id="KW-1185">Reference proteome</keyword>
<accession>A0A7K1FKD0</accession>
<comment type="caution">
    <text evidence="3">The sequence shown here is derived from an EMBL/GenBank/DDBJ whole genome shotgun (WGS) entry which is preliminary data.</text>
</comment>
<dbReference type="InterPro" id="IPR050765">
    <property type="entry name" value="Riboflavin_Biosynth_HTPR"/>
</dbReference>
<feature type="domain" description="Bacterial bifunctional deaminase-reductase C-terminal" evidence="2">
    <location>
        <begin position="46"/>
        <end position="226"/>
    </location>
</feature>
<evidence type="ECO:0000313" key="3">
    <source>
        <dbReference type="EMBL" id="MTD14601.1"/>
    </source>
</evidence>
<dbReference type="SUPFAM" id="SSF53597">
    <property type="entry name" value="Dihydrofolate reductase-like"/>
    <property type="match status" value="1"/>
</dbReference>
<dbReference type="InterPro" id="IPR024072">
    <property type="entry name" value="DHFR-like_dom_sf"/>
</dbReference>
<gene>
    <name evidence="3" type="ORF">GIS00_11675</name>
</gene>
<reference evidence="3 4" key="1">
    <citation type="submission" date="2019-11" db="EMBL/GenBank/DDBJ databases">
        <authorList>
            <person name="Jiang L.-Q."/>
        </authorList>
    </citation>
    <scope>NUCLEOTIDE SEQUENCE [LARGE SCALE GENOMIC DNA]</scope>
    <source>
        <strain evidence="3 4">YIM 132087</strain>
    </source>
</reference>
<dbReference type="Proteomes" id="UP000460221">
    <property type="component" value="Unassembled WGS sequence"/>
</dbReference>
<evidence type="ECO:0000256" key="1">
    <source>
        <dbReference type="SAM" id="MobiDB-lite"/>
    </source>
</evidence>
<name>A0A7K1FKD0_9ACTN</name>
<dbReference type="PANTHER" id="PTHR38011:SF2">
    <property type="entry name" value="BIFUNCTIONAL DEAMINASE-REDUCTASE DOMAIN PROTEIN"/>
    <property type="match status" value="1"/>
</dbReference>
<protein>
    <submittedName>
        <fullName evidence="3">Dihydrofolate reductase</fullName>
    </submittedName>
</protein>
<proteinExistence type="predicted"/>
<evidence type="ECO:0000313" key="4">
    <source>
        <dbReference type="Proteomes" id="UP000460221"/>
    </source>
</evidence>
<dbReference type="GO" id="GO:0008703">
    <property type="term" value="F:5-amino-6-(5-phosphoribosylamino)uracil reductase activity"/>
    <property type="evidence" value="ECO:0007669"/>
    <property type="project" value="InterPro"/>
</dbReference>
<dbReference type="AlphaFoldDB" id="A0A7K1FKD0"/>
<dbReference type="Gene3D" id="3.40.430.10">
    <property type="entry name" value="Dihydrofolate Reductase, subunit A"/>
    <property type="match status" value="1"/>
</dbReference>
<dbReference type="InterPro" id="IPR002734">
    <property type="entry name" value="RibDG_C"/>
</dbReference>
<dbReference type="PANTHER" id="PTHR38011">
    <property type="entry name" value="DIHYDROFOLATE REDUCTASE FAMILY PROTEIN (AFU_ORTHOLOGUE AFUA_8G06820)"/>
    <property type="match status" value="1"/>
</dbReference>